<dbReference type="PRINTS" id="PR01179">
    <property type="entry name" value="ODADCRBXLASE"/>
</dbReference>
<dbReference type="Pfam" id="PF02784">
    <property type="entry name" value="Orn_Arg_deC_N"/>
    <property type="match status" value="1"/>
</dbReference>
<dbReference type="OMA" id="HGNAKSP"/>
<dbReference type="SUPFAM" id="SSF50621">
    <property type="entry name" value="Alanine racemase C-terminal domain-like"/>
    <property type="match status" value="1"/>
</dbReference>
<dbReference type="GO" id="GO:0008836">
    <property type="term" value="F:diaminopimelate decarboxylase activity"/>
    <property type="evidence" value="ECO:0007669"/>
    <property type="project" value="InterPro"/>
</dbReference>
<evidence type="ECO:0000256" key="6">
    <source>
        <dbReference type="RuleBase" id="RU003737"/>
    </source>
</evidence>
<dbReference type="SUPFAM" id="SSF51419">
    <property type="entry name" value="PLP-binding barrel"/>
    <property type="match status" value="1"/>
</dbReference>
<evidence type="ECO:0000313" key="10">
    <source>
        <dbReference type="Proteomes" id="UP000076078"/>
    </source>
</evidence>
<dbReference type="Proteomes" id="UP000076078">
    <property type="component" value="Unassembled WGS sequence"/>
</dbReference>
<name>A0A151ZJB1_TIELA</name>
<evidence type="ECO:0000259" key="7">
    <source>
        <dbReference type="Pfam" id="PF00278"/>
    </source>
</evidence>
<comment type="cofactor">
    <cofactor evidence="1 5">
        <name>pyridoxal 5'-phosphate</name>
        <dbReference type="ChEBI" id="CHEBI:597326"/>
    </cofactor>
</comment>
<dbReference type="CDD" id="cd06828">
    <property type="entry name" value="PLPDE_III_DapDC"/>
    <property type="match status" value="1"/>
</dbReference>
<gene>
    <name evidence="9" type="ORF">DLAC_04368</name>
</gene>
<dbReference type="EMBL" id="LODT01000022">
    <property type="protein sequence ID" value="KYQ94088.1"/>
    <property type="molecule type" value="Genomic_DNA"/>
</dbReference>
<accession>A0A151ZJB1</accession>
<dbReference type="InterPro" id="IPR029066">
    <property type="entry name" value="PLP-binding_barrel"/>
</dbReference>
<evidence type="ECO:0000256" key="5">
    <source>
        <dbReference type="PIRSR" id="PIRSR600183-50"/>
    </source>
</evidence>
<protein>
    <submittedName>
        <fullName evidence="9">Group IV decarboxylase</fullName>
    </submittedName>
</protein>
<reference evidence="9 10" key="1">
    <citation type="submission" date="2015-12" db="EMBL/GenBank/DDBJ databases">
        <title>Dictyostelia acquired genes for synthesis and detection of signals that induce cell-type specialization by lateral gene transfer from prokaryotes.</title>
        <authorList>
            <person name="Gloeckner G."/>
            <person name="Schaap P."/>
        </authorList>
    </citation>
    <scope>NUCLEOTIDE SEQUENCE [LARGE SCALE GENOMIC DNA]</scope>
    <source>
        <strain evidence="9 10">TK</strain>
    </source>
</reference>
<dbReference type="GO" id="GO:0009089">
    <property type="term" value="P:lysine biosynthetic process via diaminopimelate"/>
    <property type="evidence" value="ECO:0007669"/>
    <property type="project" value="InterPro"/>
</dbReference>
<dbReference type="PANTHER" id="PTHR43727:SF2">
    <property type="entry name" value="GROUP IV DECARBOXYLASE"/>
    <property type="match status" value="1"/>
</dbReference>
<evidence type="ECO:0000256" key="4">
    <source>
        <dbReference type="ARBA" id="ARBA00023239"/>
    </source>
</evidence>
<evidence type="ECO:0000256" key="1">
    <source>
        <dbReference type="ARBA" id="ARBA00001933"/>
    </source>
</evidence>
<dbReference type="OrthoDB" id="5034579at2759"/>
<evidence type="ECO:0000259" key="8">
    <source>
        <dbReference type="Pfam" id="PF02784"/>
    </source>
</evidence>
<evidence type="ECO:0000256" key="2">
    <source>
        <dbReference type="ARBA" id="ARBA00022793"/>
    </source>
</evidence>
<dbReference type="InterPro" id="IPR002986">
    <property type="entry name" value="DAP_deCOOHase_LysA"/>
</dbReference>
<organism evidence="9 10">
    <name type="scientific">Tieghemostelium lacteum</name>
    <name type="common">Slime mold</name>
    <name type="synonym">Dictyostelium lacteum</name>
    <dbReference type="NCBI Taxonomy" id="361077"/>
    <lineage>
        <taxon>Eukaryota</taxon>
        <taxon>Amoebozoa</taxon>
        <taxon>Evosea</taxon>
        <taxon>Eumycetozoa</taxon>
        <taxon>Dictyostelia</taxon>
        <taxon>Dictyosteliales</taxon>
        <taxon>Raperosteliaceae</taxon>
        <taxon>Tieghemostelium</taxon>
    </lineage>
</organism>
<dbReference type="InterPro" id="IPR022643">
    <property type="entry name" value="De-COase2_C"/>
</dbReference>
<keyword evidence="2" id="KW-0210">Decarboxylase</keyword>
<feature type="modified residue" description="N6-(pyridoxal phosphate)lysine" evidence="5">
    <location>
        <position position="65"/>
    </location>
</feature>
<dbReference type="STRING" id="361077.A0A151ZJB1"/>
<feature type="domain" description="Orn/DAP/Arg decarboxylase 2 C-terminal" evidence="7">
    <location>
        <begin position="292"/>
        <end position="384"/>
    </location>
</feature>
<dbReference type="PRINTS" id="PR01181">
    <property type="entry name" value="DAPDCRBXLASE"/>
</dbReference>
<dbReference type="Gene3D" id="3.20.20.10">
    <property type="entry name" value="Alanine racemase"/>
    <property type="match status" value="1"/>
</dbReference>
<evidence type="ECO:0000256" key="3">
    <source>
        <dbReference type="ARBA" id="ARBA00022898"/>
    </source>
</evidence>
<dbReference type="InterPro" id="IPR022644">
    <property type="entry name" value="De-COase2_N"/>
</dbReference>
<dbReference type="Gene3D" id="2.40.37.10">
    <property type="entry name" value="Lyase, Ornithine Decarboxylase, Chain A, domain 1"/>
    <property type="match status" value="1"/>
</dbReference>
<dbReference type="InterPro" id="IPR000183">
    <property type="entry name" value="Orn/DAP/Arg_de-COase"/>
</dbReference>
<dbReference type="PANTHER" id="PTHR43727">
    <property type="entry name" value="DIAMINOPIMELATE DECARBOXYLASE"/>
    <property type="match status" value="1"/>
</dbReference>
<feature type="domain" description="Orn/DAP/Arg decarboxylase 2 N-terminal" evidence="8">
    <location>
        <begin position="46"/>
        <end position="290"/>
    </location>
</feature>
<dbReference type="AlphaFoldDB" id="A0A151ZJB1"/>
<dbReference type="InterPro" id="IPR009006">
    <property type="entry name" value="Ala_racemase/Decarboxylase_C"/>
</dbReference>
<feature type="active site" description="Proton donor" evidence="5">
    <location>
        <position position="357"/>
    </location>
</feature>
<sequence length="429" mass="48940">MQPHHITMNDHKEMVFTEKEIRDVLSHHHTPIHYYHGDKMVENAKSMMTNFQRYFPTYTNYFAVKATPNPHLMKLLRDVGMGADCSSMAELVLSEKVGFRGEEIMLTSNNTPKEEYQKAFELGAIINLDDYTQIEYLYESLGGKMPELISFRYNPGPLKKGNDIIGKPEEAKFGFTREGLVRGYKKLQELGVQRFGLHCMVASNELHVDYFEETANLLFKTVRELTQELNIHFELVNLGGGIGIPYKPDQKPIDFQELTDLIHQSYQTNIIQHGLKPLKKLVTECGRVITGPYGVLITKAIHSKSTYKEYIGVDACMANLMRPGMYGAYHHITVIKNQTPSSSPISTKTYDIVGSLCENNDKFAIDRELPEIVRDDILVIHDSGAHGHSMGFNYNGKLRSAEYLLLQNNIKCIRREETFDDLFATLTFP</sequence>
<keyword evidence="3 5" id="KW-0663">Pyridoxal phosphate</keyword>
<dbReference type="Pfam" id="PF00278">
    <property type="entry name" value="Orn_DAP_Arg_deC"/>
    <property type="match status" value="1"/>
</dbReference>
<dbReference type="InParanoid" id="A0A151ZJB1"/>
<dbReference type="FunCoup" id="A0A151ZJB1">
    <property type="interactions" value="9"/>
</dbReference>
<comment type="similarity">
    <text evidence="6">Belongs to the Orn/Lys/Arg decarboxylase class-II family.</text>
</comment>
<comment type="caution">
    <text evidence="9">The sequence shown here is derived from an EMBL/GenBank/DDBJ whole genome shotgun (WGS) entry which is preliminary data.</text>
</comment>
<proteinExistence type="inferred from homology"/>
<evidence type="ECO:0000313" key="9">
    <source>
        <dbReference type="EMBL" id="KYQ94088.1"/>
    </source>
</evidence>
<dbReference type="FunFam" id="3.20.20.10:FF:000003">
    <property type="entry name" value="Diaminopimelate decarboxylase"/>
    <property type="match status" value="1"/>
</dbReference>
<keyword evidence="10" id="KW-1185">Reference proteome</keyword>
<keyword evidence="4" id="KW-0456">Lyase</keyword>